<name>A0ABU8SM25_9LACO</name>
<evidence type="ECO:0000256" key="1">
    <source>
        <dbReference type="SAM" id="Phobius"/>
    </source>
</evidence>
<evidence type="ECO:0000313" key="2">
    <source>
        <dbReference type="EMBL" id="MEJ6400958.1"/>
    </source>
</evidence>
<reference evidence="2 3" key="1">
    <citation type="submission" date="2023-10" db="EMBL/GenBank/DDBJ databases">
        <title>Nicoliella lavandulae sp. nov. isolated from Lavandula angustifolia flowers.</title>
        <authorList>
            <person name="Alcantara C."/>
            <person name="Zuniga M."/>
            <person name="Landete J.M."/>
            <person name="Monedero V."/>
        </authorList>
    </citation>
    <scope>NUCLEOTIDE SEQUENCE [LARGE SCALE GENOMIC DNA]</scope>
    <source>
        <strain evidence="2 3">Es01</strain>
    </source>
</reference>
<keyword evidence="1" id="KW-0472">Membrane</keyword>
<dbReference type="Proteomes" id="UP001370590">
    <property type="component" value="Unassembled WGS sequence"/>
</dbReference>
<evidence type="ECO:0000313" key="3">
    <source>
        <dbReference type="Proteomes" id="UP001370590"/>
    </source>
</evidence>
<dbReference type="RefSeq" id="WP_339960807.1">
    <property type="nucleotide sequence ID" value="NZ_JAWMWH010000003.1"/>
</dbReference>
<keyword evidence="3" id="KW-1185">Reference proteome</keyword>
<feature type="transmembrane region" description="Helical" evidence="1">
    <location>
        <begin position="12"/>
        <end position="30"/>
    </location>
</feature>
<dbReference type="EMBL" id="JAWMWH010000003">
    <property type="protein sequence ID" value="MEJ6400958.1"/>
    <property type="molecule type" value="Genomic_DNA"/>
</dbReference>
<organism evidence="2 3">
    <name type="scientific">Nicoliella lavandulae</name>
    <dbReference type="NCBI Taxonomy" id="3082954"/>
    <lineage>
        <taxon>Bacteria</taxon>
        <taxon>Bacillati</taxon>
        <taxon>Bacillota</taxon>
        <taxon>Bacilli</taxon>
        <taxon>Lactobacillales</taxon>
        <taxon>Lactobacillaceae</taxon>
        <taxon>Nicoliella</taxon>
    </lineage>
</organism>
<protein>
    <submittedName>
        <fullName evidence="2">Uncharacterized protein</fullName>
    </submittedName>
</protein>
<accession>A0ABU8SM25</accession>
<sequence>MNSKLKLTGQYLLNLIINFLACWLIVYFLRTNLPISMTNGDTPEIPPTRIADLILVIVLAAFIIFFSWVFNANVRSTMNGLKNRSLILKLLNWIGVFLSIIVATGISMVVNDGSFSDLMSNLLSINQLYTLAMVVINLMMALWTNHFNWYRWGIYYQLLLLILFWLGLWISPA</sequence>
<comment type="caution">
    <text evidence="2">The sequence shown here is derived from an EMBL/GenBank/DDBJ whole genome shotgun (WGS) entry which is preliminary data.</text>
</comment>
<gene>
    <name evidence="2" type="ORF">R4146_07350</name>
</gene>
<feature type="transmembrane region" description="Helical" evidence="1">
    <location>
        <begin position="50"/>
        <end position="70"/>
    </location>
</feature>
<keyword evidence="1" id="KW-0812">Transmembrane</keyword>
<feature type="transmembrane region" description="Helical" evidence="1">
    <location>
        <begin position="154"/>
        <end position="171"/>
    </location>
</feature>
<feature type="transmembrane region" description="Helical" evidence="1">
    <location>
        <begin position="90"/>
        <end position="110"/>
    </location>
</feature>
<feature type="transmembrane region" description="Helical" evidence="1">
    <location>
        <begin position="122"/>
        <end position="142"/>
    </location>
</feature>
<keyword evidence="1" id="KW-1133">Transmembrane helix</keyword>
<proteinExistence type="predicted"/>